<dbReference type="InterPro" id="IPR036388">
    <property type="entry name" value="WH-like_DNA-bd_sf"/>
</dbReference>
<protein>
    <submittedName>
        <fullName evidence="8">RNA polymerase subunit sigma</fullName>
    </submittedName>
</protein>
<sequence>MRHSTREEEWAGWMRGALKGDTQAYHRFLAAVTPHLRAMARRRCDQLGAPASEAEDVVQEVLLAVHLKRSSWDPSRPIGPWLSAIVRNKLIDSLRRRGRHVNVPVEDVIDTLEAEEQTDAMDRLDASHLLERLRDPQRDIVRSISLEGAGVRETAERLKMTEGAVRVALHRALKSLAALYRSETREDE</sequence>
<evidence type="ECO:0000259" key="7">
    <source>
        <dbReference type="Pfam" id="PF08281"/>
    </source>
</evidence>
<dbReference type="RefSeq" id="WP_114710648.1">
    <property type="nucleotide sequence ID" value="NZ_KZ857258.1"/>
</dbReference>
<comment type="similarity">
    <text evidence="1">Belongs to the sigma-70 factor family. ECF subfamily.</text>
</comment>
<comment type="caution">
    <text evidence="8">The sequence shown here is derived from an EMBL/GenBank/DDBJ whole genome shotgun (WGS) entry which is preliminary data.</text>
</comment>
<evidence type="ECO:0000259" key="6">
    <source>
        <dbReference type="Pfam" id="PF04542"/>
    </source>
</evidence>
<keyword evidence="3" id="KW-0731">Sigma factor</keyword>
<dbReference type="GO" id="GO:0016987">
    <property type="term" value="F:sigma factor activity"/>
    <property type="evidence" value="ECO:0007669"/>
    <property type="project" value="UniProtKB-KW"/>
</dbReference>
<name>A0A370KX38_9HYPH</name>
<dbReference type="InterPro" id="IPR007627">
    <property type="entry name" value="RNA_pol_sigma70_r2"/>
</dbReference>
<dbReference type="InterPro" id="IPR013324">
    <property type="entry name" value="RNA_pol_sigma_r3/r4-like"/>
</dbReference>
<evidence type="ECO:0000256" key="2">
    <source>
        <dbReference type="ARBA" id="ARBA00023015"/>
    </source>
</evidence>
<dbReference type="AlphaFoldDB" id="A0A370KX38"/>
<evidence type="ECO:0000313" key="9">
    <source>
        <dbReference type="Proteomes" id="UP000254939"/>
    </source>
</evidence>
<dbReference type="SUPFAM" id="SSF88946">
    <property type="entry name" value="Sigma2 domain of RNA polymerase sigma factors"/>
    <property type="match status" value="1"/>
</dbReference>
<proteinExistence type="inferred from homology"/>
<evidence type="ECO:0000313" key="8">
    <source>
        <dbReference type="EMBL" id="RDJ16980.1"/>
    </source>
</evidence>
<accession>A0A370KX38</accession>
<evidence type="ECO:0000256" key="1">
    <source>
        <dbReference type="ARBA" id="ARBA00010641"/>
    </source>
</evidence>
<evidence type="ECO:0000256" key="3">
    <source>
        <dbReference type="ARBA" id="ARBA00023082"/>
    </source>
</evidence>
<dbReference type="SUPFAM" id="SSF88659">
    <property type="entry name" value="Sigma3 and sigma4 domains of RNA polymerase sigma factors"/>
    <property type="match status" value="1"/>
</dbReference>
<evidence type="ECO:0000256" key="4">
    <source>
        <dbReference type="ARBA" id="ARBA00023125"/>
    </source>
</evidence>
<dbReference type="EMBL" id="NAAC01000001">
    <property type="protein sequence ID" value="RDJ16980.1"/>
    <property type="molecule type" value="Genomic_DNA"/>
</dbReference>
<dbReference type="Proteomes" id="UP000254939">
    <property type="component" value="Unassembled WGS sequence"/>
</dbReference>
<dbReference type="InterPro" id="IPR039425">
    <property type="entry name" value="RNA_pol_sigma-70-like"/>
</dbReference>
<dbReference type="NCBIfam" id="TIGR02937">
    <property type="entry name" value="sigma70-ECF"/>
    <property type="match status" value="1"/>
</dbReference>
<feature type="domain" description="RNA polymerase sigma factor 70 region 4 type 2" evidence="7">
    <location>
        <begin position="127"/>
        <end position="176"/>
    </location>
</feature>
<organism evidence="8 9">
    <name type="scientific">Rhizobium grahamii</name>
    <dbReference type="NCBI Taxonomy" id="1120045"/>
    <lineage>
        <taxon>Bacteria</taxon>
        <taxon>Pseudomonadati</taxon>
        <taxon>Pseudomonadota</taxon>
        <taxon>Alphaproteobacteria</taxon>
        <taxon>Hyphomicrobiales</taxon>
        <taxon>Rhizobiaceae</taxon>
        <taxon>Rhizobium/Agrobacterium group</taxon>
        <taxon>Rhizobium</taxon>
    </lineage>
</organism>
<gene>
    <name evidence="8" type="ORF">B5K06_00970</name>
</gene>
<dbReference type="GO" id="GO:0006352">
    <property type="term" value="P:DNA-templated transcription initiation"/>
    <property type="evidence" value="ECO:0007669"/>
    <property type="project" value="InterPro"/>
</dbReference>
<dbReference type="Pfam" id="PF08281">
    <property type="entry name" value="Sigma70_r4_2"/>
    <property type="match status" value="1"/>
</dbReference>
<dbReference type="Gene3D" id="1.10.10.10">
    <property type="entry name" value="Winged helix-like DNA-binding domain superfamily/Winged helix DNA-binding domain"/>
    <property type="match status" value="1"/>
</dbReference>
<evidence type="ECO:0000256" key="5">
    <source>
        <dbReference type="ARBA" id="ARBA00023163"/>
    </source>
</evidence>
<dbReference type="PANTHER" id="PTHR43133:SF58">
    <property type="entry name" value="ECF RNA POLYMERASE SIGMA FACTOR SIGD"/>
    <property type="match status" value="1"/>
</dbReference>
<dbReference type="GO" id="GO:0003677">
    <property type="term" value="F:DNA binding"/>
    <property type="evidence" value="ECO:0007669"/>
    <property type="project" value="UniProtKB-KW"/>
</dbReference>
<dbReference type="InterPro" id="IPR013325">
    <property type="entry name" value="RNA_pol_sigma_r2"/>
</dbReference>
<dbReference type="OrthoDB" id="7041663at2"/>
<keyword evidence="2" id="KW-0805">Transcription regulation</keyword>
<dbReference type="Pfam" id="PF04542">
    <property type="entry name" value="Sigma70_r2"/>
    <property type="match status" value="1"/>
</dbReference>
<keyword evidence="5" id="KW-0804">Transcription</keyword>
<dbReference type="Gene3D" id="1.10.1740.10">
    <property type="match status" value="1"/>
</dbReference>
<dbReference type="InterPro" id="IPR013249">
    <property type="entry name" value="RNA_pol_sigma70_r4_t2"/>
</dbReference>
<keyword evidence="4" id="KW-0238">DNA-binding</keyword>
<reference evidence="8 9" key="1">
    <citation type="submission" date="2017-03" db="EMBL/GenBank/DDBJ databases">
        <title>Genome analysis of Rhizobial strains effectives or ineffectives for nitrogen fixation isolated from bean seeds.</title>
        <authorList>
            <person name="Peralta H."/>
            <person name="Aguilar-Vera A."/>
            <person name="Mora Y."/>
            <person name="Vargas-Lagunas C."/>
            <person name="Girard L."/>
            <person name="Mora J."/>
        </authorList>
    </citation>
    <scope>NUCLEOTIDE SEQUENCE [LARGE SCALE GENOMIC DNA]</scope>
    <source>
        <strain evidence="8 9">CCGM3</strain>
    </source>
</reference>
<dbReference type="NCBIfam" id="NF009165">
    <property type="entry name" value="PRK12512.1"/>
    <property type="match status" value="1"/>
</dbReference>
<feature type="domain" description="RNA polymerase sigma-70 region 2" evidence="6">
    <location>
        <begin position="33"/>
        <end position="99"/>
    </location>
</feature>
<dbReference type="InterPro" id="IPR014284">
    <property type="entry name" value="RNA_pol_sigma-70_dom"/>
</dbReference>
<dbReference type="PANTHER" id="PTHR43133">
    <property type="entry name" value="RNA POLYMERASE ECF-TYPE SIGMA FACTO"/>
    <property type="match status" value="1"/>
</dbReference>